<proteinExistence type="predicted"/>
<feature type="compositionally biased region" description="Basic and acidic residues" evidence="1">
    <location>
        <begin position="1"/>
        <end position="11"/>
    </location>
</feature>
<feature type="region of interest" description="Disordered" evidence="1">
    <location>
        <begin position="1"/>
        <end position="37"/>
    </location>
</feature>
<evidence type="ECO:0000313" key="2">
    <source>
        <dbReference type="EMBL" id="CEK99640.1"/>
    </source>
</evidence>
<dbReference type="AlphaFoldDB" id="A0A0B7C593"/>
<gene>
    <name evidence="2" type="primary">ORF221772</name>
</gene>
<dbReference type="EMBL" id="HACG01052769">
    <property type="protein sequence ID" value="CEK99640.1"/>
    <property type="molecule type" value="Transcribed_RNA"/>
</dbReference>
<feature type="compositionally biased region" description="Polar residues" evidence="1">
    <location>
        <begin position="12"/>
        <end position="21"/>
    </location>
</feature>
<feature type="non-terminal residue" evidence="2">
    <location>
        <position position="82"/>
    </location>
</feature>
<protein>
    <submittedName>
        <fullName evidence="2">Uncharacterized protein</fullName>
    </submittedName>
</protein>
<name>A0A0B7C593_9EUPU</name>
<reference evidence="2" key="1">
    <citation type="submission" date="2014-12" db="EMBL/GenBank/DDBJ databases">
        <title>Insight into the proteome of Arion vulgaris.</title>
        <authorList>
            <person name="Aradska J."/>
            <person name="Bulat T."/>
            <person name="Smidak R."/>
            <person name="Sarate P."/>
            <person name="Gangsoo J."/>
            <person name="Sialana F."/>
            <person name="Bilban M."/>
            <person name="Lubec G."/>
        </authorList>
    </citation>
    <scope>NUCLEOTIDE SEQUENCE</scope>
    <source>
        <tissue evidence="2">Skin</tissue>
    </source>
</reference>
<accession>A0A0B7C593</accession>
<sequence>FCARDDIHRQDSSSMESCISEKTQDETRSESGYGSRLHSDFESFVELQQKQKSTLSNDDEIIDCHSGFHMDTKGTAGGPDSD</sequence>
<evidence type="ECO:0000256" key="1">
    <source>
        <dbReference type="SAM" id="MobiDB-lite"/>
    </source>
</evidence>
<organism evidence="2">
    <name type="scientific">Arion vulgaris</name>
    <dbReference type="NCBI Taxonomy" id="1028688"/>
    <lineage>
        <taxon>Eukaryota</taxon>
        <taxon>Metazoa</taxon>
        <taxon>Spiralia</taxon>
        <taxon>Lophotrochozoa</taxon>
        <taxon>Mollusca</taxon>
        <taxon>Gastropoda</taxon>
        <taxon>Heterobranchia</taxon>
        <taxon>Euthyneura</taxon>
        <taxon>Panpulmonata</taxon>
        <taxon>Eupulmonata</taxon>
        <taxon>Stylommatophora</taxon>
        <taxon>Helicina</taxon>
        <taxon>Arionoidea</taxon>
        <taxon>Arionidae</taxon>
        <taxon>Arion</taxon>
    </lineage>
</organism>
<feature type="non-terminal residue" evidence="2">
    <location>
        <position position="1"/>
    </location>
</feature>